<dbReference type="PROSITE" id="PS00463">
    <property type="entry name" value="ZN2_CY6_FUNGAL_1"/>
    <property type="match status" value="1"/>
</dbReference>
<evidence type="ECO:0000256" key="4">
    <source>
        <dbReference type="ARBA" id="ARBA00023015"/>
    </source>
</evidence>
<dbReference type="PANTHER" id="PTHR31313:SF81">
    <property type="entry name" value="TY1 ENHANCER ACTIVATOR"/>
    <property type="match status" value="1"/>
</dbReference>
<feature type="region of interest" description="Disordered" evidence="8">
    <location>
        <begin position="300"/>
        <end position="350"/>
    </location>
</feature>
<dbReference type="GO" id="GO:0051285">
    <property type="term" value="C:cell cortex of cell tip"/>
    <property type="evidence" value="ECO:0007669"/>
    <property type="project" value="EnsemblFungi"/>
</dbReference>
<dbReference type="HOGENOM" id="CLU_015811_0_0_1"/>
<dbReference type="SMART" id="SM00906">
    <property type="entry name" value="Fungal_trans"/>
    <property type="match status" value="1"/>
</dbReference>
<dbReference type="InterPro" id="IPR036864">
    <property type="entry name" value="Zn2-C6_fun-type_DNA-bd_sf"/>
</dbReference>
<dbReference type="InterPro" id="IPR007219">
    <property type="entry name" value="XnlR_reg_dom"/>
</dbReference>
<feature type="domain" description="Zn(2)-C6 fungal-type" evidence="9">
    <location>
        <begin position="93"/>
        <end position="122"/>
    </location>
</feature>
<dbReference type="InParanoid" id="I2H4E2"/>
<protein>
    <recommendedName>
        <fullName evidence="9">Zn(2)-C6 fungal-type domain-containing protein</fullName>
    </recommendedName>
</protein>
<dbReference type="eggNOG" id="ENOG502QU3W">
    <property type="taxonomic scope" value="Eukaryota"/>
</dbReference>
<sequence length="840" mass="95024">MNDSNIVVDPRGQKRTLNAEIPTSNLIAASTSTLNSSSNISLPVTTIPTNIKNEIEAPNNLNINILSRASGTATMNPTTTILPSTTGVKRRLACSSCRRRRKKCDMQYPCGNCVHYKDSCNINEEDMRRQRHSSTYVKSLENQILLLQKSLEAANNKLSLTTPNNISTSSTTNITTDTSTTVNNLSRNGNSSNTSLSSLPPVSPSFLNSNSPTTSTTTPSTTIKKLVPTERKWKNLVTGSVYPDGPVSYKPKINKGRNALSISSLISSGSNITSSCINTGTISSNTVTNIDSNDGVGISTTNKNGPHANNTILSSTSTSSLEDLTTTTPNGSISSTNSEYQNNPNGITYSSKSQTLEERISDLKTTKIVRTTSNKDANQITNDPKIIRSLSNFYKWLYAGLFTFVHRESFLYGFFNHAKNNYEDSEYCSIELIYSMCAIGSRLVPELQEYSEIYYEKSKTILLKLVFDDDNTAHITTVQALFCLAFYELGKGNNQLSWYFSGLAIRVGYEMGFQLDPQVWYTDDENDNVKLTKSELEIRSRIYWGCYIADHFICLMLGKTSTLSVSNSTIPESDELPEVDGTEDFRFVGKHILQISLPLKNLIILSRIVEIFTSKIFIETDEINLKLMYLQNFNLKVYNWRQSLPDLLKWSNDLIQDQDVSTDPTISYFWYHYYLVRLIFNKPFMEDNEESRNVVIEVIEDLIILFDNFKYKFDGFLKANLYQLYLCLLATRCIKTLMTLTDIDHKMQKVWPNQLKYFSNILLKELTPAYELANRMEEDVDFELEQDKHTATQVNTNTYTYDFSLSNEIDDLIRDLFGPNLWNETTNVSHPTTMENPEEL</sequence>
<evidence type="ECO:0000256" key="6">
    <source>
        <dbReference type="ARBA" id="ARBA00023163"/>
    </source>
</evidence>
<dbReference type="GO" id="GO:0008270">
    <property type="term" value="F:zinc ion binding"/>
    <property type="evidence" value="ECO:0007669"/>
    <property type="project" value="InterPro"/>
</dbReference>
<dbReference type="OMA" id="IEPWWDS"/>
<dbReference type="InterPro" id="IPR001138">
    <property type="entry name" value="Zn2Cys6_DnaBD"/>
</dbReference>
<dbReference type="GeneID" id="14496317"/>
<dbReference type="FunCoup" id="I2H4E2">
    <property type="interactions" value="67"/>
</dbReference>
<feature type="region of interest" description="Disordered" evidence="8">
    <location>
        <begin position="169"/>
        <end position="220"/>
    </location>
</feature>
<evidence type="ECO:0000313" key="10">
    <source>
        <dbReference type="EMBL" id="CCH61244.1"/>
    </source>
</evidence>
<keyword evidence="2" id="KW-0479">Metal-binding</keyword>
<dbReference type="CDD" id="cd00067">
    <property type="entry name" value="GAL4"/>
    <property type="match status" value="1"/>
</dbReference>
<dbReference type="RefSeq" id="XP_004180763.1">
    <property type="nucleotide sequence ID" value="XM_004180715.1"/>
</dbReference>
<proteinExistence type="predicted"/>
<evidence type="ECO:0000259" key="9">
    <source>
        <dbReference type="PROSITE" id="PS50048"/>
    </source>
</evidence>
<dbReference type="GO" id="GO:0006368">
    <property type="term" value="P:transcription elongation by RNA polymerase II"/>
    <property type="evidence" value="ECO:0007669"/>
    <property type="project" value="EnsemblFungi"/>
</dbReference>
<evidence type="ECO:0000256" key="2">
    <source>
        <dbReference type="ARBA" id="ARBA00022723"/>
    </source>
</evidence>
<evidence type="ECO:0000256" key="8">
    <source>
        <dbReference type="SAM" id="MobiDB-lite"/>
    </source>
</evidence>
<organism evidence="10 11">
    <name type="scientific">Henningerozyma blattae (strain ATCC 34711 / CBS 6284 / DSM 70876 / NBRC 10599 / NRRL Y-10934 / UCD 77-7)</name>
    <name type="common">Yeast</name>
    <name type="synonym">Tetrapisispora blattae</name>
    <dbReference type="NCBI Taxonomy" id="1071380"/>
    <lineage>
        <taxon>Eukaryota</taxon>
        <taxon>Fungi</taxon>
        <taxon>Dikarya</taxon>
        <taxon>Ascomycota</taxon>
        <taxon>Saccharomycotina</taxon>
        <taxon>Saccharomycetes</taxon>
        <taxon>Saccharomycetales</taxon>
        <taxon>Saccharomycetaceae</taxon>
        <taxon>Henningerozyma</taxon>
    </lineage>
</organism>
<reference evidence="10 11" key="1">
    <citation type="journal article" date="2011" name="Proc. Natl. Acad. Sci. U.S.A.">
        <title>Evolutionary erosion of yeast sex chromosomes by mating-type switching accidents.</title>
        <authorList>
            <person name="Gordon J.L."/>
            <person name="Armisen D."/>
            <person name="Proux-Wera E."/>
            <person name="Oheigeartaigh S.S."/>
            <person name="Byrne K.P."/>
            <person name="Wolfe K.H."/>
        </authorList>
    </citation>
    <scope>NUCLEOTIDE SEQUENCE [LARGE SCALE GENOMIC DNA]</scope>
    <source>
        <strain evidence="11">ATCC 34711 / CBS 6284 / DSM 70876 / NBRC 10599 / NRRL Y-10934 / UCD 77-7</strain>
    </source>
</reference>
<feature type="compositionally biased region" description="Polar residues" evidence="8">
    <location>
        <begin position="329"/>
        <end position="350"/>
    </location>
</feature>
<dbReference type="CDD" id="cd12148">
    <property type="entry name" value="fungal_TF_MHR"/>
    <property type="match status" value="1"/>
</dbReference>
<dbReference type="Pfam" id="PF04082">
    <property type="entry name" value="Fungal_trans"/>
    <property type="match status" value="1"/>
</dbReference>
<evidence type="ECO:0000256" key="1">
    <source>
        <dbReference type="ARBA" id="ARBA00004123"/>
    </source>
</evidence>
<dbReference type="Proteomes" id="UP000002866">
    <property type="component" value="Chromosome 5"/>
</dbReference>
<keyword evidence="11" id="KW-1185">Reference proteome</keyword>
<evidence type="ECO:0000313" key="11">
    <source>
        <dbReference type="Proteomes" id="UP000002866"/>
    </source>
</evidence>
<feature type="compositionally biased region" description="Polar residues" evidence="8">
    <location>
        <begin position="300"/>
        <end position="310"/>
    </location>
</feature>
<dbReference type="GO" id="GO:0005634">
    <property type="term" value="C:nucleus"/>
    <property type="evidence" value="ECO:0007669"/>
    <property type="project" value="UniProtKB-SubCell"/>
</dbReference>
<dbReference type="AlphaFoldDB" id="I2H4E2"/>
<feature type="compositionally biased region" description="Low complexity" evidence="8">
    <location>
        <begin position="311"/>
        <end position="328"/>
    </location>
</feature>
<evidence type="ECO:0000256" key="7">
    <source>
        <dbReference type="ARBA" id="ARBA00023242"/>
    </source>
</evidence>
<evidence type="ECO:0000256" key="5">
    <source>
        <dbReference type="ARBA" id="ARBA00023125"/>
    </source>
</evidence>
<dbReference type="EMBL" id="HE806320">
    <property type="protein sequence ID" value="CCH61244.1"/>
    <property type="molecule type" value="Genomic_DNA"/>
</dbReference>
<comment type="subcellular location">
    <subcellularLocation>
        <location evidence="1">Nucleus</location>
    </subcellularLocation>
</comment>
<keyword evidence="4" id="KW-0805">Transcription regulation</keyword>
<gene>
    <name evidence="10" type="primary">TBLA0E01900</name>
    <name evidence="10" type="ORF">TBLA_0E01900</name>
</gene>
<accession>I2H4E2</accession>
<keyword evidence="5" id="KW-0238">DNA-binding</keyword>
<dbReference type="InterPro" id="IPR051615">
    <property type="entry name" value="Transcr_Regulatory_Elem"/>
</dbReference>
<dbReference type="KEGG" id="tbl:TBLA_0E01900"/>
<dbReference type="SUPFAM" id="SSF57701">
    <property type="entry name" value="Zn2/Cys6 DNA-binding domain"/>
    <property type="match status" value="1"/>
</dbReference>
<dbReference type="OrthoDB" id="2428527at2759"/>
<evidence type="ECO:0000256" key="3">
    <source>
        <dbReference type="ARBA" id="ARBA00022833"/>
    </source>
</evidence>
<dbReference type="PANTHER" id="PTHR31313">
    <property type="entry name" value="TY1 ENHANCER ACTIVATOR"/>
    <property type="match status" value="1"/>
</dbReference>
<keyword evidence="6" id="KW-0804">Transcription</keyword>
<dbReference type="GO" id="GO:0000981">
    <property type="term" value="F:DNA-binding transcription factor activity, RNA polymerase II-specific"/>
    <property type="evidence" value="ECO:0007669"/>
    <property type="project" value="InterPro"/>
</dbReference>
<keyword evidence="7" id="KW-0539">Nucleus</keyword>
<keyword evidence="3" id="KW-0862">Zinc</keyword>
<dbReference type="GO" id="GO:0003677">
    <property type="term" value="F:DNA binding"/>
    <property type="evidence" value="ECO:0007669"/>
    <property type="project" value="UniProtKB-KW"/>
</dbReference>
<dbReference type="SMART" id="SM00066">
    <property type="entry name" value="GAL4"/>
    <property type="match status" value="1"/>
</dbReference>
<dbReference type="PROSITE" id="PS50048">
    <property type="entry name" value="ZN2_CY6_FUNGAL_2"/>
    <property type="match status" value="1"/>
</dbReference>
<dbReference type="Pfam" id="PF00172">
    <property type="entry name" value="Zn_clus"/>
    <property type="match status" value="1"/>
</dbReference>
<dbReference type="STRING" id="1071380.I2H4E2"/>
<dbReference type="Gene3D" id="4.10.240.10">
    <property type="entry name" value="Zn(2)-C6 fungal-type DNA-binding domain"/>
    <property type="match status" value="1"/>
</dbReference>
<name>I2H4E2_HENB6</name>